<accession>A0ABV0YT00</accession>
<evidence type="ECO:0000313" key="3">
    <source>
        <dbReference type="Proteomes" id="UP001469553"/>
    </source>
</evidence>
<feature type="chain" id="PRO_5046003254" description="Secreted protein" evidence="1">
    <location>
        <begin position="19"/>
        <end position="99"/>
    </location>
</feature>
<evidence type="ECO:0000256" key="1">
    <source>
        <dbReference type="SAM" id="SignalP"/>
    </source>
</evidence>
<evidence type="ECO:0000313" key="2">
    <source>
        <dbReference type="EMBL" id="MEQ2296999.1"/>
    </source>
</evidence>
<keyword evidence="3" id="KW-1185">Reference proteome</keyword>
<dbReference type="EMBL" id="JAHRIP010041201">
    <property type="protein sequence ID" value="MEQ2296999.1"/>
    <property type="molecule type" value="Genomic_DNA"/>
</dbReference>
<proteinExistence type="predicted"/>
<name>A0ABV0YT00_9TELE</name>
<protein>
    <recommendedName>
        <fullName evidence="4">Secreted protein</fullName>
    </recommendedName>
</protein>
<evidence type="ECO:0008006" key="4">
    <source>
        <dbReference type="Google" id="ProtNLM"/>
    </source>
</evidence>
<sequence length="99" mass="10695">MWVQGLLLYALMRSRAVAKVTQDRCLDVAACYVVEGSMPEVGAVCSAHALLMCLHWLSGDGALLLGFAPVGRGFMAFVFRVALWGVSSWGSWGVKDSWG</sequence>
<dbReference type="Proteomes" id="UP001469553">
    <property type="component" value="Unassembled WGS sequence"/>
</dbReference>
<comment type="caution">
    <text evidence="2">The sequence shown here is derived from an EMBL/GenBank/DDBJ whole genome shotgun (WGS) entry which is preliminary data.</text>
</comment>
<organism evidence="2 3">
    <name type="scientific">Ameca splendens</name>
    <dbReference type="NCBI Taxonomy" id="208324"/>
    <lineage>
        <taxon>Eukaryota</taxon>
        <taxon>Metazoa</taxon>
        <taxon>Chordata</taxon>
        <taxon>Craniata</taxon>
        <taxon>Vertebrata</taxon>
        <taxon>Euteleostomi</taxon>
        <taxon>Actinopterygii</taxon>
        <taxon>Neopterygii</taxon>
        <taxon>Teleostei</taxon>
        <taxon>Neoteleostei</taxon>
        <taxon>Acanthomorphata</taxon>
        <taxon>Ovalentaria</taxon>
        <taxon>Atherinomorphae</taxon>
        <taxon>Cyprinodontiformes</taxon>
        <taxon>Goodeidae</taxon>
        <taxon>Ameca</taxon>
    </lineage>
</organism>
<keyword evidence="1" id="KW-0732">Signal</keyword>
<feature type="signal peptide" evidence="1">
    <location>
        <begin position="1"/>
        <end position="18"/>
    </location>
</feature>
<gene>
    <name evidence="2" type="ORF">AMECASPLE_030273</name>
</gene>
<reference evidence="2 3" key="1">
    <citation type="submission" date="2021-06" db="EMBL/GenBank/DDBJ databases">
        <authorList>
            <person name="Palmer J.M."/>
        </authorList>
    </citation>
    <scope>NUCLEOTIDE SEQUENCE [LARGE SCALE GENOMIC DNA]</scope>
    <source>
        <strain evidence="2 3">AS_MEX2019</strain>
        <tissue evidence="2">Muscle</tissue>
    </source>
</reference>